<organism evidence="1 2">
    <name type="scientific">Methylosinus trichosporium (strain ATCC 35070 / NCIMB 11131 / UNIQEM 75 / OB3b)</name>
    <dbReference type="NCBI Taxonomy" id="595536"/>
    <lineage>
        <taxon>Bacteria</taxon>
        <taxon>Pseudomonadati</taxon>
        <taxon>Pseudomonadota</taxon>
        <taxon>Alphaproteobacteria</taxon>
        <taxon>Hyphomicrobiales</taxon>
        <taxon>Methylocystaceae</taxon>
        <taxon>Methylosinus</taxon>
    </lineage>
</organism>
<evidence type="ECO:0000313" key="2">
    <source>
        <dbReference type="Proteomes" id="UP000230709"/>
    </source>
</evidence>
<dbReference type="KEGG" id="mtw:CQW49_22455"/>
<evidence type="ECO:0000313" key="1">
    <source>
        <dbReference type="EMBL" id="ATQ70750.1"/>
    </source>
</evidence>
<keyword evidence="1" id="KW-0614">Plasmid</keyword>
<sequence length="231" mass="25804">MIMLDQTNRPSGAQAFETATITEPLEGAIREVEQAAHGWGVRTNHPEGRFIAVFMAALRALGSLVAGSVAEMREIVRGAQSATDAEIARLREANRMAALAIRQAEVVQETIVSNVCKDLVKNLTSESQQWLVLAENNIHRRRTRIFAMKMSAAAVALLSVSFWSGYQIRVLQDEPALQSLARCAKTPMRVAIQGQPTGDWVCKLETLAPREWRDLPDELKHRWLTWWPFSG</sequence>
<protein>
    <submittedName>
        <fullName evidence="1">Uncharacterized protein</fullName>
    </submittedName>
</protein>
<accession>A0A2D2D6V8</accession>
<keyword evidence="2" id="KW-1185">Reference proteome</keyword>
<reference evidence="2" key="1">
    <citation type="submission" date="2017-10" db="EMBL/GenBank/DDBJ databases">
        <title>Completed PacBio SMRT sequence of Methylosinus trichosporium OB3b reveals presence of a third large plasmid.</title>
        <authorList>
            <person name="Charles T.C."/>
            <person name="Lynch M.D.J."/>
            <person name="Heil J.R."/>
            <person name="Cheng J."/>
        </authorList>
    </citation>
    <scope>NUCLEOTIDE SEQUENCE [LARGE SCALE GENOMIC DNA]</scope>
    <source>
        <strain evidence="2">OB3b</strain>
        <plasmid evidence="2">pob3b2</plasmid>
    </source>
</reference>
<dbReference type="EMBL" id="CP023739">
    <property type="protein sequence ID" value="ATQ70750.1"/>
    <property type="molecule type" value="Genomic_DNA"/>
</dbReference>
<dbReference type="Proteomes" id="UP000230709">
    <property type="component" value="Plasmid pOB3b2"/>
</dbReference>
<geneLocation type="plasmid" evidence="2">
    <name>pob3b2</name>
</geneLocation>
<gene>
    <name evidence="1" type="ORF">CQW49_22455</name>
</gene>
<dbReference type="AlphaFoldDB" id="A0A2D2D6V8"/>
<name>A0A2D2D6V8_METT3</name>
<proteinExistence type="predicted"/>